<evidence type="ECO:0000313" key="2">
    <source>
        <dbReference type="Proteomes" id="UP000466863"/>
    </source>
</evidence>
<comment type="caution">
    <text evidence="1">The sequence shown here is derived from an EMBL/GenBank/DDBJ whole genome shotgun (WGS) entry which is preliminary data.</text>
</comment>
<dbReference type="EMBL" id="WIVV01000118">
    <property type="protein sequence ID" value="MQU44844.1"/>
    <property type="molecule type" value="Genomic_DNA"/>
</dbReference>
<dbReference type="AlphaFoldDB" id="A0A6A7ZC67"/>
<proteinExistence type="predicted"/>
<evidence type="ECO:0000313" key="1">
    <source>
        <dbReference type="EMBL" id="MQU44844.1"/>
    </source>
</evidence>
<sequence>MNNCLCAALPVAALIFTAPAANAWNLVNSINADARQMPGAPATTVVASGSAGA</sequence>
<organism evidence="1 2">
    <name type="scientific">Pseudomonas helleri</name>
    <dbReference type="NCBI Taxonomy" id="1608996"/>
    <lineage>
        <taxon>Bacteria</taxon>
        <taxon>Pseudomonadati</taxon>
        <taxon>Pseudomonadota</taxon>
        <taxon>Gammaproteobacteria</taxon>
        <taxon>Pseudomonadales</taxon>
        <taxon>Pseudomonadaceae</taxon>
        <taxon>Pseudomonas</taxon>
    </lineage>
</organism>
<protein>
    <submittedName>
        <fullName evidence="1">Uncharacterized protein</fullName>
    </submittedName>
</protein>
<gene>
    <name evidence="1" type="ORF">GHO28_20365</name>
</gene>
<reference evidence="1 2" key="1">
    <citation type="submission" date="2019-10" db="EMBL/GenBank/DDBJ databases">
        <title>Evaluation of single-gene subtyping targets for Pseudomonas.</title>
        <authorList>
            <person name="Reichler S.J."/>
            <person name="Orsi R.H."/>
            <person name="Wiedmann M."/>
            <person name="Martin N.H."/>
            <person name="Murphy S.I."/>
        </authorList>
    </citation>
    <scope>NUCLEOTIDE SEQUENCE [LARGE SCALE GENOMIC DNA]</scope>
    <source>
        <strain evidence="1 2">FSL R10-1876</strain>
    </source>
</reference>
<dbReference type="RefSeq" id="WP_153331350.1">
    <property type="nucleotide sequence ID" value="NZ_CP181271.1"/>
</dbReference>
<accession>A0A6A7ZC67</accession>
<name>A0A6A7ZC67_9PSED</name>
<dbReference type="Proteomes" id="UP000466863">
    <property type="component" value="Unassembled WGS sequence"/>
</dbReference>